<keyword evidence="2" id="KW-1185">Reference proteome</keyword>
<sequence>MLVGDPEVEVRDGVAIGVVCAAAPEERSQLVAVRSKRRAARSRVLIAADCRIGRRAVGFIDVEKGAVFRVVEISAHVDDVLVVAAGPDVVIEVAIGSGAAAFEADVCVVSWPADPELAAGKAGVGSGADDLVHETGKGGRTGAGGRTAGVDLHRLLAEARKIVARILVEGALNGYAVVLVADLGVVRAANEDRLI</sequence>
<gene>
    <name evidence="1" type="ORF">WPS_07590</name>
</gene>
<name>A0AAN1XWC5_UNVUL</name>
<evidence type="ECO:0000313" key="1">
    <source>
        <dbReference type="EMBL" id="BDE05483.1"/>
    </source>
</evidence>
<reference evidence="1 2" key="1">
    <citation type="journal article" date="2022" name="ISME Commun">
        <title>Vulcanimicrobium alpinus gen. nov. sp. nov., the first cultivated representative of the candidate phylum 'Eremiobacterota', is a metabolically versatile aerobic anoxygenic phototroph.</title>
        <authorList>
            <person name="Yabe S."/>
            <person name="Muto K."/>
            <person name="Abe K."/>
            <person name="Yokota A."/>
            <person name="Staudigel H."/>
            <person name="Tebo B.M."/>
        </authorList>
    </citation>
    <scope>NUCLEOTIDE SEQUENCE [LARGE SCALE GENOMIC DNA]</scope>
    <source>
        <strain evidence="1 2">WC8-2</strain>
    </source>
</reference>
<protein>
    <submittedName>
        <fullName evidence="1">Uncharacterized protein</fullName>
    </submittedName>
</protein>
<evidence type="ECO:0000313" key="2">
    <source>
        <dbReference type="Proteomes" id="UP001317532"/>
    </source>
</evidence>
<dbReference type="EMBL" id="AP025523">
    <property type="protein sequence ID" value="BDE05483.1"/>
    <property type="molecule type" value="Genomic_DNA"/>
</dbReference>
<dbReference type="AlphaFoldDB" id="A0AAN1XWC5"/>
<proteinExistence type="predicted"/>
<dbReference type="KEGG" id="vab:WPS_07590"/>
<dbReference type="Proteomes" id="UP001317532">
    <property type="component" value="Chromosome"/>
</dbReference>
<organism evidence="1 2">
    <name type="scientific">Vulcanimicrobium alpinum</name>
    <dbReference type="NCBI Taxonomy" id="3016050"/>
    <lineage>
        <taxon>Bacteria</taxon>
        <taxon>Bacillati</taxon>
        <taxon>Vulcanimicrobiota</taxon>
        <taxon>Vulcanimicrobiia</taxon>
        <taxon>Vulcanimicrobiales</taxon>
        <taxon>Vulcanimicrobiaceae</taxon>
        <taxon>Vulcanimicrobium</taxon>
    </lineage>
</organism>
<accession>A0AAN1XWC5</accession>